<proteinExistence type="predicted"/>
<reference evidence="2" key="1">
    <citation type="journal article" date="2021" name="PeerJ">
        <title>Extensive microbial diversity within the chicken gut microbiome revealed by metagenomics and culture.</title>
        <authorList>
            <person name="Gilroy R."/>
            <person name="Ravi A."/>
            <person name="Getino M."/>
            <person name="Pursley I."/>
            <person name="Horton D.L."/>
            <person name="Alikhan N.F."/>
            <person name="Baker D."/>
            <person name="Gharbi K."/>
            <person name="Hall N."/>
            <person name="Watson M."/>
            <person name="Adriaenssens E.M."/>
            <person name="Foster-Nyarko E."/>
            <person name="Jarju S."/>
            <person name="Secka A."/>
            <person name="Antonio M."/>
            <person name="Oren A."/>
            <person name="Chaudhuri R.R."/>
            <person name="La Ragione R."/>
            <person name="Hildebrand F."/>
            <person name="Pallen M.J."/>
        </authorList>
    </citation>
    <scope>NUCLEOTIDE SEQUENCE</scope>
    <source>
        <strain evidence="2">ChiSxjej3B15-572</strain>
    </source>
</reference>
<accession>A0A9D1VH27</accession>
<feature type="compositionally biased region" description="Basic and acidic residues" evidence="1">
    <location>
        <begin position="25"/>
        <end position="44"/>
    </location>
</feature>
<protein>
    <submittedName>
        <fullName evidence="2">Uncharacterized protein</fullName>
    </submittedName>
</protein>
<evidence type="ECO:0000313" key="2">
    <source>
        <dbReference type="EMBL" id="HIX35250.1"/>
    </source>
</evidence>
<reference evidence="2" key="2">
    <citation type="submission" date="2021-04" db="EMBL/GenBank/DDBJ databases">
        <authorList>
            <person name="Gilroy R."/>
        </authorList>
    </citation>
    <scope>NUCLEOTIDE SEQUENCE</scope>
    <source>
        <strain evidence="2">ChiSxjej3B15-572</strain>
    </source>
</reference>
<feature type="region of interest" description="Disordered" evidence="1">
    <location>
        <begin position="17"/>
        <end position="66"/>
    </location>
</feature>
<dbReference type="Proteomes" id="UP000824231">
    <property type="component" value="Unassembled WGS sequence"/>
</dbReference>
<organism evidence="2 3">
    <name type="scientific">Candidatus Limosilactobacillus merdigallinarum</name>
    <dbReference type="NCBI Taxonomy" id="2838652"/>
    <lineage>
        <taxon>Bacteria</taxon>
        <taxon>Bacillati</taxon>
        <taxon>Bacillota</taxon>
        <taxon>Bacilli</taxon>
        <taxon>Lactobacillales</taxon>
        <taxon>Lactobacillaceae</taxon>
        <taxon>Limosilactobacillus</taxon>
    </lineage>
</organism>
<comment type="caution">
    <text evidence="2">The sequence shown here is derived from an EMBL/GenBank/DDBJ whole genome shotgun (WGS) entry which is preliminary data.</text>
</comment>
<dbReference type="AlphaFoldDB" id="A0A9D1VH27"/>
<sequence length="66" mass="7220">MRKHFQMLIKTLPSLAQKQSLRDAATAKKNGELSTAEKTKKKAEQAVQSALSDAQKNAQATHDQAV</sequence>
<dbReference type="EMBL" id="DXFH01000006">
    <property type="protein sequence ID" value="HIX35250.1"/>
    <property type="molecule type" value="Genomic_DNA"/>
</dbReference>
<name>A0A9D1VH27_9LACO</name>
<feature type="compositionally biased region" description="Polar residues" evidence="1">
    <location>
        <begin position="46"/>
        <end position="66"/>
    </location>
</feature>
<evidence type="ECO:0000313" key="3">
    <source>
        <dbReference type="Proteomes" id="UP000824231"/>
    </source>
</evidence>
<evidence type="ECO:0000256" key="1">
    <source>
        <dbReference type="SAM" id="MobiDB-lite"/>
    </source>
</evidence>
<gene>
    <name evidence="2" type="ORF">H9856_02395</name>
</gene>